<keyword evidence="1" id="KW-0472">Membrane</keyword>
<name>A0ABT2FKX3_9GAMM</name>
<evidence type="ECO:0000256" key="1">
    <source>
        <dbReference type="SAM" id="Phobius"/>
    </source>
</evidence>
<organism evidence="2 3">
    <name type="scientific">Shewanella electrica</name>
    <dbReference type="NCBI Taxonomy" id="515560"/>
    <lineage>
        <taxon>Bacteria</taxon>
        <taxon>Pseudomonadati</taxon>
        <taxon>Pseudomonadota</taxon>
        <taxon>Gammaproteobacteria</taxon>
        <taxon>Alteromonadales</taxon>
        <taxon>Shewanellaceae</taxon>
        <taxon>Shewanella</taxon>
    </lineage>
</organism>
<protein>
    <submittedName>
        <fullName evidence="2">Uncharacterized protein</fullName>
    </submittedName>
</protein>
<evidence type="ECO:0000313" key="2">
    <source>
        <dbReference type="EMBL" id="MCS4556989.1"/>
    </source>
</evidence>
<keyword evidence="1" id="KW-0812">Transmembrane</keyword>
<reference evidence="3" key="2">
    <citation type="submission" date="2023-07" db="EMBL/GenBank/DDBJ databases">
        <title>Shewanella mangrovi sp. nov., an acetaldehyde- degrading bacterium isolated from mangrove sediment.</title>
        <authorList>
            <person name="Liu Y."/>
        </authorList>
    </citation>
    <scope>NUCLEOTIDE SEQUENCE [LARGE SCALE GENOMIC DNA]</scope>
    <source>
        <strain evidence="3">C32</strain>
    </source>
</reference>
<evidence type="ECO:0000313" key="3">
    <source>
        <dbReference type="Proteomes" id="UP001201549"/>
    </source>
</evidence>
<keyword evidence="1" id="KW-1133">Transmembrane helix</keyword>
<sequence length="56" mass="6433">MKKELLFTLLATLGAAWGIFHFKDWLGAMVMPLFLILVVFVTLKLYRLMVSDDADE</sequence>
<dbReference type="Proteomes" id="UP001201549">
    <property type="component" value="Unassembled WGS sequence"/>
</dbReference>
<proteinExistence type="predicted"/>
<keyword evidence="3" id="KW-1185">Reference proteome</keyword>
<dbReference type="EMBL" id="JAKOGG010000006">
    <property type="protein sequence ID" value="MCS4556989.1"/>
    <property type="molecule type" value="Genomic_DNA"/>
</dbReference>
<reference evidence="2 3" key="1">
    <citation type="submission" date="2022-02" db="EMBL/GenBank/DDBJ databases">
        <authorList>
            <person name="Zhuang L."/>
        </authorList>
    </citation>
    <scope>NUCLEOTIDE SEQUENCE [LARGE SCALE GENOMIC DNA]</scope>
    <source>
        <strain evidence="2 3">C32</strain>
    </source>
</reference>
<gene>
    <name evidence="2" type="ORF">L9G74_11090</name>
</gene>
<accession>A0ABT2FKX3</accession>
<dbReference type="RefSeq" id="WP_238896408.1">
    <property type="nucleotide sequence ID" value="NZ_JAKOGG010000006.1"/>
</dbReference>
<comment type="caution">
    <text evidence="2">The sequence shown here is derived from an EMBL/GenBank/DDBJ whole genome shotgun (WGS) entry which is preliminary data.</text>
</comment>
<feature type="transmembrane region" description="Helical" evidence="1">
    <location>
        <begin position="28"/>
        <end position="46"/>
    </location>
</feature>